<proteinExistence type="predicted"/>
<organism evidence="1 2">
    <name type="scientific">Kouleothrix aurantiaca</name>
    <dbReference type="NCBI Taxonomy" id="186479"/>
    <lineage>
        <taxon>Bacteria</taxon>
        <taxon>Bacillati</taxon>
        <taxon>Chloroflexota</taxon>
        <taxon>Chloroflexia</taxon>
        <taxon>Chloroflexales</taxon>
        <taxon>Roseiflexineae</taxon>
        <taxon>Roseiflexaceae</taxon>
        <taxon>Kouleothrix</taxon>
    </lineage>
</organism>
<reference evidence="1 2" key="1">
    <citation type="submission" date="2015-09" db="EMBL/GenBank/DDBJ databases">
        <title>Draft genome sequence of Kouleothrix aurantiaca JCM 19913.</title>
        <authorList>
            <person name="Hemp J."/>
        </authorList>
    </citation>
    <scope>NUCLEOTIDE SEQUENCE [LARGE SCALE GENOMIC DNA]</scope>
    <source>
        <strain evidence="1 2">COM-B</strain>
    </source>
</reference>
<accession>A0A0P9DD55</accession>
<name>A0A0P9DD55_9CHLR</name>
<dbReference type="Proteomes" id="UP000050509">
    <property type="component" value="Unassembled WGS sequence"/>
</dbReference>
<evidence type="ECO:0000313" key="2">
    <source>
        <dbReference type="Proteomes" id="UP000050509"/>
    </source>
</evidence>
<gene>
    <name evidence="1" type="ORF">SE17_26070</name>
</gene>
<dbReference type="AlphaFoldDB" id="A0A0P9DD55"/>
<keyword evidence="2" id="KW-1185">Reference proteome</keyword>
<sequence>FATFWGWFFARRGERLWAAAVCFCIYFFAPFIAARYESCAVVWGQYGPGGCFTATAEARQIANEAKHALYFQAIVVVHVLAALAVALQRALSRSTISVRPPHPEAEPSNG</sequence>
<protein>
    <submittedName>
        <fullName evidence="1">Uncharacterized protein</fullName>
    </submittedName>
</protein>
<dbReference type="EMBL" id="LJCR01001313">
    <property type="protein sequence ID" value="KPV50584.1"/>
    <property type="molecule type" value="Genomic_DNA"/>
</dbReference>
<comment type="caution">
    <text evidence="1">The sequence shown here is derived from an EMBL/GenBank/DDBJ whole genome shotgun (WGS) entry which is preliminary data.</text>
</comment>
<evidence type="ECO:0000313" key="1">
    <source>
        <dbReference type="EMBL" id="KPV50584.1"/>
    </source>
</evidence>
<feature type="non-terminal residue" evidence="1">
    <location>
        <position position="1"/>
    </location>
</feature>